<comment type="caution">
    <text evidence="11">The sequence shown here is derived from an EMBL/GenBank/DDBJ whole genome shotgun (WGS) entry which is preliminary data.</text>
</comment>
<keyword evidence="8" id="KW-0325">Glycoprotein</keyword>
<dbReference type="GO" id="GO:0005886">
    <property type="term" value="C:plasma membrane"/>
    <property type="evidence" value="ECO:0007669"/>
    <property type="project" value="UniProtKB-SubCell"/>
</dbReference>
<evidence type="ECO:0000256" key="3">
    <source>
        <dbReference type="ARBA" id="ARBA00022475"/>
    </source>
</evidence>
<evidence type="ECO:0000259" key="10">
    <source>
        <dbReference type="Pfam" id="PF00060"/>
    </source>
</evidence>
<dbReference type="AlphaFoldDB" id="A0ABD1EBF1"/>
<evidence type="ECO:0000256" key="9">
    <source>
        <dbReference type="SAM" id="Phobius"/>
    </source>
</evidence>
<dbReference type="Proteomes" id="UP001566132">
    <property type="component" value="Unassembled WGS sequence"/>
</dbReference>
<evidence type="ECO:0000256" key="2">
    <source>
        <dbReference type="ARBA" id="ARBA00008685"/>
    </source>
</evidence>
<proteinExistence type="inferred from homology"/>
<dbReference type="InterPro" id="IPR001320">
    <property type="entry name" value="Iontro_rcpt_C"/>
</dbReference>
<keyword evidence="3" id="KW-1003">Cell membrane</keyword>
<gene>
    <name evidence="11" type="ORF">ABEB36_011700</name>
</gene>
<dbReference type="SUPFAM" id="SSF53850">
    <property type="entry name" value="Periplasmic binding protein-like II"/>
    <property type="match status" value="1"/>
</dbReference>
<evidence type="ECO:0000313" key="12">
    <source>
        <dbReference type="Proteomes" id="UP001566132"/>
    </source>
</evidence>
<organism evidence="11 12">
    <name type="scientific">Hypothenemus hampei</name>
    <name type="common">Coffee berry borer</name>
    <dbReference type="NCBI Taxonomy" id="57062"/>
    <lineage>
        <taxon>Eukaryota</taxon>
        <taxon>Metazoa</taxon>
        <taxon>Ecdysozoa</taxon>
        <taxon>Arthropoda</taxon>
        <taxon>Hexapoda</taxon>
        <taxon>Insecta</taxon>
        <taxon>Pterygota</taxon>
        <taxon>Neoptera</taxon>
        <taxon>Endopterygota</taxon>
        <taxon>Coleoptera</taxon>
        <taxon>Polyphaga</taxon>
        <taxon>Cucujiformia</taxon>
        <taxon>Curculionidae</taxon>
        <taxon>Scolytinae</taxon>
        <taxon>Hypothenemus</taxon>
    </lineage>
</organism>
<feature type="transmembrane region" description="Helical" evidence="9">
    <location>
        <begin position="474"/>
        <end position="494"/>
    </location>
</feature>
<evidence type="ECO:0000256" key="5">
    <source>
        <dbReference type="ARBA" id="ARBA00022989"/>
    </source>
</evidence>
<dbReference type="InterPro" id="IPR052192">
    <property type="entry name" value="Insect_Ionotropic_Sensory_Rcpt"/>
</dbReference>
<keyword evidence="7" id="KW-0675">Receptor</keyword>
<comment type="similarity">
    <text evidence="2">Belongs to the glutamate-gated ion channel (TC 1.A.10.1) family.</text>
</comment>
<keyword evidence="4 9" id="KW-0812">Transmembrane</keyword>
<evidence type="ECO:0000256" key="6">
    <source>
        <dbReference type="ARBA" id="ARBA00023136"/>
    </source>
</evidence>
<evidence type="ECO:0000256" key="7">
    <source>
        <dbReference type="ARBA" id="ARBA00023170"/>
    </source>
</evidence>
<dbReference type="GO" id="GO:0050906">
    <property type="term" value="P:detection of stimulus involved in sensory perception"/>
    <property type="evidence" value="ECO:0007669"/>
    <property type="project" value="UniProtKB-ARBA"/>
</dbReference>
<sequence>MKLRLLVFYISCNVAFEGWHQGIKGDEIPYVKKLEKLNCSTKFSREIIQLIIDYASWRSISMLYLLDDSINAGCNMKMLSLTLECFNENSLRIALLKKPPNQCHLTSNIQKTLIVSFVPVEINLDYYNKQLSLLNNENFAWFHIHLNSNNISDYLLTTKLSNSAISLSSDLVLAIGTEKLQINHLVSIDNCKRPRYHPVKQMDFPEKKLFLSYNGNITFPQLCGTHNNSLGNSLCMLQLYKIRASSNSTMIIRPLGYWNYETGTVKLKRYQSVEFRMHFYGTAMVFGRKQKPQDVDDTKEIDGIIPEADVDVQNLDGIAEYIVSYLNATKEEKNYPNLGLKTSNGNWSGLLGAVVTQEVDIGLDMSIKSSDFHHDMTFTHNIMVTDRNIYLKPEQSNNARNIFMAPFDPELLMCVLIAGLIFALVMAIYIVTDMKRHKLHSQTYLTHIFALFDSIFWIVGVFSMQGTQIQPRKFSGNIIVVVSLMFALIIYNSYSAFITSMLSFKLPSIRTVSDLLKSTYELGYTKNSQDEELLRTMNDTQLTQIYLRGFLHIQTNPIKNITDGLLRATRGNYGFFATGHLARKEFLRISGYKCKFDITEILAPYTRHMVAFPVSKKSPYRKVINLCLIKMKETGVHDYVKSQIAPNLPKCDQQSSYQSARINDIATALQLFLLGVLLGLFICLMECSWKNRNPILAKLRKLAIHPNCMDSKECERKWLGRVRFQDVELFRWFAAFSNSQMVPKKEGQRMKSGLARELSKEEFGLNGKCRSNWQLDPTVTLRNNTI</sequence>
<accession>A0ABD1EBF1</accession>
<dbReference type="Gene3D" id="1.10.287.70">
    <property type="match status" value="1"/>
</dbReference>
<evidence type="ECO:0000313" key="11">
    <source>
        <dbReference type="EMBL" id="KAL1491044.1"/>
    </source>
</evidence>
<dbReference type="PANTHER" id="PTHR42643:SF33">
    <property type="entry name" value="GLUTAMATE RECEPTOR 2-LIKE PROTEIN"/>
    <property type="match status" value="1"/>
</dbReference>
<feature type="transmembrane region" description="Helical" evidence="9">
    <location>
        <begin position="411"/>
        <end position="432"/>
    </location>
</feature>
<keyword evidence="5 9" id="KW-1133">Transmembrane helix</keyword>
<name>A0ABD1EBF1_HYPHA</name>
<feature type="transmembrane region" description="Helical" evidence="9">
    <location>
        <begin position="665"/>
        <end position="685"/>
    </location>
</feature>
<dbReference type="Pfam" id="PF00060">
    <property type="entry name" value="Lig_chan"/>
    <property type="match status" value="1"/>
</dbReference>
<evidence type="ECO:0000256" key="1">
    <source>
        <dbReference type="ARBA" id="ARBA00004651"/>
    </source>
</evidence>
<feature type="domain" description="Ionotropic glutamate receptor C-terminal" evidence="10">
    <location>
        <begin position="414"/>
        <end position="660"/>
    </location>
</feature>
<evidence type="ECO:0000256" key="4">
    <source>
        <dbReference type="ARBA" id="ARBA00022692"/>
    </source>
</evidence>
<protein>
    <recommendedName>
        <fullName evidence="10">Ionotropic glutamate receptor C-terminal domain-containing protein</fullName>
    </recommendedName>
</protein>
<keyword evidence="6 9" id="KW-0472">Membrane</keyword>
<dbReference type="EMBL" id="JBDJPC010000009">
    <property type="protein sequence ID" value="KAL1491044.1"/>
    <property type="molecule type" value="Genomic_DNA"/>
</dbReference>
<feature type="transmembrane region" description="Helical" evidence="9">
    <location>
        <begin position="444"/>
        <end position="462"/>
    </location>
</feature>
<dbReference type="PANTHER" id="PTHR42643">
    <property type="entry name" value="IONOTROPIC RECEPTOR 20A-RELATED"/>
    <property type="match status" value="1"/>
</dbReference>
<evidence type="ECO:0000256" key="8">
    <source>
        <dbReference type="ARBA" id="ARBA00023180"/>
    </source>
</evidence>
<keyword evidence="12" id="KW-1185">Reference proteome</keyword>
<comment type="subcellular location">
    <subcellularLocation>
        <location evidence="1">Cell membrane</location>
        <topology evidence="1">Multi-pass membrane protein</topology>
    </subcellularLocation>
</comment>
<reference evidence="11 12" key="1">
    <citation type="submission" date="2024-05" db="EMBL/GenBank/DDBJ databases">
        <title>Genetic variation in Jamaican populations of the coffee berry borer (Hypothenemus hampei).</title>
        <authorList>
            <person name="Errbii M."/>
            <person name="Myrie A."/>
        </authorList>
    </citation>
    <scope>NUCLEOTIDE SEQUENCE [LARGE SCALE GENOMIC DNA]</scope>
    <source>
        <strain evidence="11">JA-Hopewell-2020-01-JO</strain>
        <tissue evidence="11">Whole body</tissue>
    </source>
</reference>